<dbReference type="EMBL" id="CM047588">
    <property type="protein sequence ID" value="KAI9905721.1"/>
    <property type="molecule type" value="Genomic_DNA"/>
</dbReference>
<proteinExistence type="predicted"/>
<reference evidence="1 2" key="1">
    <citation type="journal article" date="2022" name="bioRxiv">
        <title>The genome of the oomycete Peronosclerospora sorghi, a cosmopolitan pathogen of maize and sorghum, is inflated with dispersed pseudogenes.</title>
        <authorList>
            <person name="Fletcher K."/>
            <person name="Martin F."/>
            <person name="Isakeit T."/>
            <person name="Cavanaugh K."/>
            <person name="Magill C."/>
            <person name="Michelmore R."/>
        </authorList>
    </citation>
    <scope>NUCLEOTIDE SEQUENCE [LARGE SCALE GENOMIC DNA]</scope>
    <source>
        <strain evidence="1">P6</strain>
    </source>
</reference>
<keyword evidence="2" id="KW-1185">Reference proteome</keyword>
<protein>
    <submittedName>
        <fullName evidence="1">Uncharacterized protein</fullName>
    </submittedName>
</protein>
<accession>A0ACC0VJR7</accession>
<organism evidence="1 2">
    <name type="scientific">Peronosclerospora sorghi</name>
    <dbReference type="NCBI Taxonomy" id="230839"/>
    <lineage>
        <taxon>Eukaryota</taxon>
        <taxon>Sar</taxon>
        <taxon>Stramenopiles</taxon>
        <taxon>Oomycota</taxon>
        <taxon>Peronosporomycetes</taxon>
        <taxon>Peronosporales</taxon>
        <taxon>Peronosporaceae</taxon>
        <taxon>Peronosclerospora</taxon>
    </lineage>
</organism>
<name>A0ACC0VJR7_9STRA</name>
<dbReference type="Proteomes" id="UP001163321">
    <property type="component" value="Chromosome 9"/>
</dbReference>
<evidence type="ECO:0000313" key="2">
    <source>
        <dbReference type="Proteomes" id="UP001163321"/>
    </source>
</evidence>
<comment type="caution">
    <text evidence="1">The sequence shown here is derived from an EMBL/GenBank/DDBJ whole genome shotgun (WGS) entry which is preliminary data.</text>
</comment>
<sequence>MNDLRTDNIKLHHEQHRRVTCRGIIGMDALIFETMDPKPNLALSDGGSILFDRHDCGQRKVTNNTKLP</sequence>
<evidence type="ECO:0000313" key="1">
    <source>
        <dbReference type="EMBL" id="KAI9905721.1"/>
    </source>
</evidence>
<gene>
    <name evidence="1" type="ORF">PsorP6_013728</name>
</gene>